<feature type="region of interest" description="Disordered" evidence="1">
    <location>
        <begin position="38"/>
        <end position="67"/>
    </location>
</feature>
<comment type="caution">
    <text evidence="2">The sequence shown here is derived from an EMBL/GenBank/DDBJ whole genome shotgun (WGS) entry which is preliminary data.</text>
</comment>
<accession>A0A6G0TDJ5</accession>
<dbReference type="EMBL" id="VYZN01000042">
    <property type="protein sequence ID" value="KAE9530949.1"/>
    <property type="molecule type" value="Genomic_DNA"/>
</dbReference>
<gene>
    <name evidence="2" type="ORF">AGLY_011411</name>
</gene>
<reference evidence="2 3" key="1">
    <citation type="submission" date="2019-08" db="EMBL/GenBank/DDBJ databases">
        <title>The genome of the soybean aphid Biotype 1, its phylome, world population structure and adaptation to the North American continent.</title>
        <authorList>
            <person name="Giordano R."/>
            <person name="Donthu R.K."/>
            <person name="Hernandez A.G."/>
            <person name="Wright C.L."/>
            <person name="Zimin A.V."/>
        </authorList>
    </citation>
    <scope>NUCLEOTIDE SEQUENCE [LARGE SCALE GENOMIC DNA]</scope>
    <source>
        <tissue evidence="2">Whole aphids</tissue>
    </source>
</reference>
<sequence length="210" mass="23481">MILFRSEIVPENIATCSSTIDQCTPFVSQTSLSSRKIITQSTSTLNGRSRNHRQNPLTSSTDSSIHGHDVSDLEMDYYDYNVQNTNSVPGSYIGMDPAYCLWIPPLSDQSPGDHHESMEMSILDIKNVKCKKNCEISSKYNNRLSADSESTLVGEDCVSLKTLKSSPKACFTKNKQKAEYINDSSIKFVDEDDGVDIRDVYVDNRAAYTH</sequence>
<protein>
    <submittedName>
        <fullName evidence="2">Uncharacterized protein</fullName>
    </submittedName>
</protein>
<dbReference type="AlphaFoldDB" id="A0A6G0TDJ5"/>
<evidence type="ECO:0000313" key="3">
    <source>
        <dbReference type="Proteomes" id="UP000475862"/>
    </source>
</evidence>
<name>A0A6G0TDJ5_APHGL</name>
<evidence type="ECO:0000313" key="2">
    <source>
        <dbReference type="EMBL" id="KAE9530949.1"/>
    </source>
</evidence>
<evidence type="ECO:0000256" key="1">
    <source>
        <dbReference type="SAM" id="MobiDB-lite"/>
    </source>
</evidence>
<proteinExistence type="predicted"/>
<dbReference type="OrthoDB" id="446173at2759"/>
<organism evidence="2 3">
    <name type="scientific">Aphis glycines</name>
    <name type="common">Soybean aphid</name>
    <dbReference type="NCBI Taxonomy" id="307491"/>
    <lineage>
        <taxon>Eukaryota</taxon>
        <taxon>Metazoa</taxon>
        <taxon>Ecdysozoa</taxon>
        <taxon>Arthropoda</taxon>
        <taxon>Hexapoda</taxon>
        <taxon>Insecta</taxon>
        <taxon>Pterygota</taxon>
        <taxon>Neoptera</taxon>
        <taxon>Paraneoptera</taxon>
        <taxon>Hemiptera</taxon>
        <taxon>Sternorrhyncha</taxon>
        <taxon>Aphidomorpha</taxon>
        <taxon>Aphidoidea</taxon>
        <taxon>Aphididae</taxon>
        <taxon>Aphidini</taxon>
        <taxon>Aphis</taxon>
        <taxon>Aphis</taxon>
    </lineage>
</organism>
<keyword evidence="3" id="KW-1185">Reference proteome</keyword>
<feature type="compositionally biased region" description="Polar residues" evidence="1">
    <location>
        <begin position="38"/>
        <end position="64"/>
    </location>
</feature>
<dbReference type="Proteomes" id="UP000475862">
    <property type="component" value="Unassembled WGS sequence"/>
</dbReference>